<keyword evidence="4 6" id="KW-1133">Transmembrane helix</keyword>
<dbReference type="PANTHER" id="PTHR12223">
    <property type="entry name" value="VESICULAR MANNOSE-BINDING LECTIN"/>
    <property type="match status" value="1"/>
</dbReference>
<dbReference type="eggNOG" id="KOG3839">
    <property type="taxonomic scope" value="Eukaryota"/>
</dbReference>
<proteinExistence type="predicted"/>
<keyword evidence="5 6" id="KW-0472">Membrane</keyword>
<sequence>MRLAVTTLFTLLVACVNLILAQGKSTLRTHSISMPYIDDELQNRWFDFAGNTVISTNHQIRLTSTRQSQLGYLWSRLPLIGDNFEVEFEFKVDGSHGHLYGDGFAMWLTKQRMIPGPVFGSTEKFEGLGIFFDTYDNERAHRHTFPYVMAMLNDGTKLYNTGKDGSDNELAGCEADFRSKGFPTRARFTYHKGNFIELYLLWKAEDEWSFCLKKHDIVLPEQIYLGFSAHTGEVTDNHDIISVVTRTIPPAAKESAPKPEKMKKSSSSGGILSILFKMILAGALVGALFAGYRYYDQKSRSACLSVSIALGLLCSLTTDIALSAVRQSKFSSSQQQANNPALPTPFLNKDLQQHILATVRPKTPFHSHPDNWKSKSRSLLIVALPFTGPDNRTFFPGQELKHRFPLKGDIVCLFDICSSFSLMVGLIQSYNSKSSGNGWFDSEAVVHFLLKERKDKRRSSIFA</sequence>
<evidence type="ECO:0000256" key="6">
    <source>
        <dbReference type="SAM" id="Phobius"/>
    </source>
</evidence>
<feature type="signal peptide" evidence="7">
    <location>
        <begin position="1"/>
        <end position="21"/>
    </location>
</feature>
<dbReference type="Gene3D" id="2.60.120.200">
    <property type="match status" value="1"/>
</dbReference>
<dbReference type="PROSITE" id="PS51257">
    <property type="entry name" value="PROKAR_LIPOPROTEIN"/>
    <property type="match status" value="1"/>
</dbReference>
<dbReference type="Pfam" id="PF03388">
    <property type="entry name" value="Lectin_leg-like"/>
    <property type="match status" value="1"/>
</dbReference>
<dbReference type="SUPFAM" id="SSF49899">
    <property type="entry name" value="Concanavalin A-like lectins/glucanases"/>
    <property type="match status" value="1"/>
</dbReference>
<evidence type="ECO:0000313" key="10">
    <source>
        <dbReference type="Proteomes" id="UP000009138"/>
    </source>
</evidence>
<gene>
    <name evidence="9" type="ORF">RO3G_07890</name>
</gene>
<protein>
    <recommendedName>
        <fullName evidence="8">L-type lectin-like domain-containing protein</fullName>
    </recommendedName>
</protein>
<feature type="transmembrane region" description="Helical" evidence="6">
    <location>
        <begin position="270"/>
        <end position="290"/>
    </location>
</feature>
<name>I1C405_RHIO9</name>
<dbReference type="GO" id="GO:0005793">
    <property type="term" value="C:endoplasmic reticulum-Golgi intermediate compartment"/>
    <property type="evidence" value="ECO:0007669"/>
    <property type="project" value="TreeGrafter"/>
</dbReference>
<dbReference type="STRING" id="246409.I1C405"/>
<feature type="domain" description="L-type lectin-like" evidence="8">
    <location>
        <begin position="24"/>
        <end position="248"/>
    </location>
</feature>
<evidence type="ECO:0000256" key="4">
    <source>
        <dbReference type="ARBA" id="ARBA00022989"/>
    </source>
</evidence>
<dbReference type="FunCoup" id="I1C405">
    <property type="interactions" value="361"/>
</dbReference>
<dbReference type="EMBL" id="CH476736">
    <property type="protein sequence ID" value="EIE83185.1"/>
    <property type="molecule type" value="Genomic_DNA"/>
</dbReference>
<organism evidence="9 10">
    <name type="scientific">Rhizopus delemar (strain RA 99-880 / ATCC MYA-4621 / FGSC 9543 / NRRL 43880)</name>
    <name type="common">Mucormycosis agent</name>
    <name type="synonym">Rhizopus arrhizus var. delemar</name>
    <dbReference type="NCBI Taxonomy" id="246409"/>
    <lineage>
        <taxon>Eukaryota</taxon>
        <taxon>Fungi</taxon>
        <taxon>Fungi incertae sedis</taxon>
        <taxon>Mucoromycota</taxon>
        <taxon>Mucoromycotina</taxon>
        <taxon>Mucoromycetes</taxon>
        <taxon>Mucorales</taxon>
        <taxon>Mucorineae</taxon>
        <taxon>Rhizopodaceae</taxon>
        <taxon>Rhizopus</taxon>
    </lineage>
</organism>
<dbReference type="GO" id="GO:0005537">
    <property type="term" value="F:D-mannose binding"/>
    <property type="evidence" value="ECO:0007669"/>
    <property type="project" value="TreeGrafter"/>
</dbReference>
<evidence type="ECO:0000256" key="5">
    <source>
        <dbReference type="ARBA" id="ARBA00023136"/>
    </source>
</evidence>
<dbReference type="GO" id="GO:0000139">
    <property type="term" value="C:Golgi membrane"/>
    <property type="evidence" value="ECO:0007669"/>
    <property type="project" value="TreeGrafter"/>
</dbReference>
<evidence type="ECO:0000256" key="7">
    <source>
        <dbReference type="SAM" id="SignalP"/>
    </source>
</evidence>
<feature type="chain" id="PRO_5003638477" description="L-type lectin-like domain-containing protein" evidence="7">
    <location>
        <begin position="22"/>
        <end position="463"/>
    </location>
</feature>
<dbReference type="InterPro" id="IPR051136">
    <property type="entry name" value="Intracellular_Lectin-GPT"/>
</dbReference>
<comment type="subcellular location">
    <subcellularLocation>
        <location evidence="1">Membrane</location>
        <topology evidence="1">Single-pass type I membrane protein</topology>
    </subcellularLocation>
</comment>
<evidence type="ECO:0000256" key="3">
    <source>
        <dbReference type="ARBA" id="ARBA00022729"/>
    </source>
</evidence>
<dbReference type="VEuPathDB" id="FungiDB:RO3G_07890"/>
<dbReference type="GO" id="GO:0005789">
    <property type="term" value="C:endoplasmic reticulum membrane"/>
    <property type="evidence" value="ECO:0007669"/>
    <property type="project" value="TreeGrafter"/>
</dbReference>
<feature type="transmembrane region" description="Helical" evidence="6">
    <location>
        <begin position="302"/>
        <end position="325"/>
    </location>
</feature>
<dbReference type="InterPro" id="IPR013320">
    <property type="entry name" value="ConA-like_dom_sf"/>
</dbReference>
<evidence type="ECO:0000256" key="1">
    <source>
        <dbReference type="ARBA" id="ARBA00004479"/>
    </source>
</evidence>
<dbReference type="PANTHER" id="PTHR12223:SF45">
    <property type="entry name" value="RE50040P"/>
    <property type="match status" value="1"/>
</dbReference>
<keyword evidence="10" id="KW-1185">Reference proteome</keyword>
<keyword evidence="3 7" id="KW-0732">Signal</keyword>
<evidence type="ECO:0000256" key="2">
    <source>
        <dbReference type="ARBA" id="ARBA00022692"/>
    </source>
</evidence>
<dbReference type="CDD" id="cd07308">
    <property type="entry name" value="lectin_leg-like"/>
    <property type="match status" value="1"/>
</dbReference>
<dbReference type="InterPro" id="IPR005052">
    <property type="entry name" value="Lectin_leg"/>
</dbReference>
<dbReference type="InParanoid" id="I1C405"/>
<dbReference type="GeneID" id="93614861"/>
<reference evidence="9 10" key="1">
    <citation type="journal article" date="2009" name="PLoS Genet.">
        <title>Genomic analysis of the basal lineage fungus Rhizopus oryzae reveals a whole-genome duplication.</title>
        <authorList>
            <person name="Ma L.-J."/>
            <person name="Ibrahim A.S."/>
            <person name="Skory C."/>
            <person name="Grabherr M.G."/>
            <person name="Burger G."/>
            <person name="Butler M."/>
            <person name="Elias M."/>
            <person name="Idnurm A."/>
            <person name="Lang B.F."/>
            <person name="Sone T."/>
            <person name="Abe A."/>
            <person name="Calvo S.E."/>
            <person name="Corrochano L.M."/>
            <person name="Engels R."/>
            <person name="Fu J."/>
            <person name="Hansberg W."/>
            <person name="Kim J.-M."/>
            <person name="Kodira C.D."/>
            <person name="Koehrsen M.J."/>
            <person name="Liu B."/>
            <person name="Miranda-Saavedra D."/>
            <person name="O'Leary S."/>
            <person name="Ortiz-Castellanos L."/>
            <person name="Poulter R."/>
            <person name="Rodriguez-Romero J."/>
            <person name="Ruiz-Herrera J."/>
            <person name="Shen Y.-Q."/>
            <person name="Zeng Q."/>
            <person name="Galagan J."/>
            <person name="Birren B.W."/>
            <person name="Cuomo C.A."/>
            <person name="Wickes B.L."/>
        </authorList>
    </citation>
    <scope>NUCLEOTIDE SEQUENCE [LARGE SCALE GENOMIC DNA]</scope>
    <source>
        <strain evidence="10">RA 99-880 / ATCC MYA-4621 / FGSC 9543 / NRRL 43880</strain>
    </source>
</reference>
<evidence type="ECO:0000259" key="8">
    <source>
        <dbReference type="PROSITE" id="PS51328"/>
    </source>
</evidence>
<dbReference type="Proteomes" id="UP000009138">
    <property type="component" value="Unassembled WGS sequence"/>
</dbReference>
<accession>I1C405</accession>
<dbReference type="RefSeq" id="XP_067518581.1">
    <property type="nucleotide sequence ID" value="XM_067662480.1"/>
</dbReference>
<keyword evidence="2 6" id="KW-0812">Transmembrane</keyword>
<dbReference type="GO" id="GO:0030134">
    <property type="term" value="C:COPII-coated ER to Golgi transport vesicle"/>
    <property type="evidence" value="ECO:0007669"/>
    <property type="project" value="TreeGrafter"/>
</dbReference>
<dbReference type="AlphaFoldDB" id="I1C405"/>
<evidence type="ECO:0000313" key="9">
    <source>
        <dbReference type="EMBL" id="EIE83185.1"/>
    </source>
</evidence>
<dbReference type="PROSITE" id="PS51328">
    <property type="entry name" value="L_LECTIN_LIKE"/>
    <property type="match status" value="1"/>
</dbReference>
<dbReference type="GO" id="GO:0006888">
    <property type="term" value="P:endoplasmic reticulum to Golgi vesicle-mediated transport"/>
    <property type="evidence" value="ECO:0007669"/>
    <property type="project" value="TreeGrafter"/>
</dbReference>